<dbReference type="AlphaFoldDB" id="A0A699KGL5"/>
<dbReference type="EMBL" id="BKCJ010514726">
    <property type="protein sequence ID" value="GFA92189.1"/>
    <property type="molecule type" value="Genomic_DNA"/>
</dbReference>
<feature type="domain" description="Reverse transcriptase zinc-binding" evidence="1">
    <location>
        <begin position="26"/>
        <end position="86"/>
    </location>
</feature>
<dbReference type="Pfam" id="PF13966">
    <property type="entry name" value="zf-RVT"/>
    <property type="match status" value="1"/>
</dbReference>
<reference evidence="2" key="1">
    <citation type="journal article" date="2019" name="Sci. Rep.">
        <title>Draft genome of Tanacetum cinerariifolium, the natural source of mosquito coil.</title>
        <authorList>
            <person name="Yamashiro T."/>
            <person name="Shiraishi A."/>
            <person name="Satake H."/>
            <person name="Nakayama K."/>
        </authorList>
    </citation>
    <scope>NUCLEOTIDE SEQUENCE</scope>
</reference>
<accession>A0A699KGL5</accession>
<name>A0A699KGL5_TANCI</name>
<sequence>DMFGAGLNLSTKVKDIIHDGSLVWPSVLLEKGDKVDWFSMVWFNFCIPRHAFNLWLIVKRKLKTQDMIRSWEVSDSLGTTCALCLNLANHDIYALISLLQPVVKRRMIKSIIVRLVIAAFAYYIWQKHNWRLFKSKKRTVSHVIDCMVSSVRLKLLSCKLKKSRDGQKYATLWDLPEALFV</sequence>
<dbReference type="InterPro" id="IPR026960">
    <property type="entry name" value="RVT-Znf"/>
</dbReference>
<evidence type="ECO:0000259" key="1">
    <source>
        <dbReference type="Pfam" id="PF13966"/>
    </source>
</evidence>
<protein>
    <recommendedName>
        <fullName evidence="1">Reverse transcriptase zinc-binding domain-containing protein</fullName>
    </recommendedName>
</protein>
<organism evidence="2">
    <name type="scientific">Tanacetum cinerariifolium</name>
    <name type="common">Dalmatian daisy</name>
    <name type="synonym">Chrysanthemum cinerariifolium</name>
    <dbReference type="NCBI Taxonomy" id="118510"/>
    <lineage>
        <taxon>Eukaryota</taxon>
        <taxon>Viridiplantae</taxon>
        <taxon>Streptophyta</taxon>
        <taxon>Embryophyta</taxon>
        <taxon>Tracheophyta</taxon>
        <taxon>Spermatophyta</taxon>
        <taxon>Magnoliopsida</taxon>
        <taxon>eudicotyledons</taxon>
        <taxon>Gunneridae</taxon>
        <taxon>Pentapetalae</taxon>
        <taxon>asterids</taxon>
        <taxon>campanulids</taxon>
        <taxon>Asterales</taxon>
        <taxon>Asteraceae</taxon>
        <taxon>Asteroideae</taxon>
        <taxon>Anthemideae</taxon>
        <taxon>Anthemidinae</taxon>
        <taxon>Tanacetum</taxon>
    </lineage>
</organism>
<comment type="caution">
    <text evidence="2">The sequence shown here is derived from an EMBL/GenBank/DDBJ whole genome shotgun (WGS) entry which is preliminary data.</text>
</comment>
<feature type="non-terminal residue" evidence="2">
    <location>
        <position position="1"/>
    </location>
</feature>
<gene>
    <name evidence="2" type="ORF">Tci_664161</name>
</gene>
<proteinExistence type="predicted"/>
<evidence type="ECO:0000313" key="2">
    <source>
        <dbReference type="EMBL" id="GFA92189.1"/>
    </source>
</evidence>